<dbReference type="AlphaFoldDB" id="A0A8X6Q774"/>
<gene>
    <name evidence="1" type="ORF">NPIL_320111</name>
</gene>
<evidence type="ECO:0000313" key="2">
    <source>
        <dbReference type="Proteomes" id="UP000887013"/>
    </source>
</evidence>
<sequence length="110" mass="12338">MDTEDGISLGFNHEELLLESRSARNKGFSQTAQVYQGPCSDSLINLALKALPSIAGAQELRVVIRGFLLKLMGDIAQELKIENNRKLCQVMINRHKTSDAFFLHPRKRGK</sequence>
<name>A0A8X6Q774_NEPPI</name>
<proteinExistence type="predicted"/>
<dbReference type="EMBL" id="BMAW01029045">
    <property type="protein sequence ID" value="GFU10283.1"/>
    <property type="molecule type" value="Genomic_DNA"/>
</dbReference>
<reference evidence="1" key="1">
    <citation type="submission" date="2020-08" db="EMBL/GenBank/DDBJ databases">
        <title>Multicomponent nature underlies the extraordinary mechanical properties of spider dragline silk.</title>
        <authorList>
            <person name="Kono N."/>
            <person name="Nakamura H."/>
            <person name="Mori M."/>
            <person name="Yoshida Y."/>
            <person name="Ohtoshi R."/>
            <person name="Malay A.D."/>
            <person name="Moran D.A.P."/>
            <person name="Tomita M."/>
            <person name="Numata K."/>
            <person name="Arakawa K."/>
        </authorList>
    </citation>
    <scope>NUCLEOTIDE SEQUENCE</scope>
</reference>
<comment type="caution">
    <text evidence="1">The sequence shown here is derived from an EMBL/GenBank/DDBJ whole genome shotgun (WGS) entry which is preliminary data.</text>
</comment>
<dbReference type="Proteomes" id="UP000887013">
    <property type="component" value="Unassembled WGS sequence"/>
</dbReference>
<protein>
    <submittedName>
        <fullName evidence="1">Uncharacterized protein</fullName>
    </submittedName>
</protein>
<keyword evidence="2" id="KW-1185">Reference proteome</keyword>
<accession>A0A8X6Q774</accession>
<organism evidence="1 2">
    <name type="scientific">Nephila pilipes</name>
    <name type="common">Giant wood spider</name>
    <name type="synonym">Nephila maculata</name>
    <dbReference type="NCBI Taxonomy" id="299642"/>
    <lineage>
        <taxon>Eukaryota</taxon>
        <taxon>Metazoa</taxon>
        <taxon>Ecdysozoa</taxon>
        <taxon>Arthropoda</taxon>
        <taxon>Chelicerata</taxon>
        <taxon>Arachnida</taxon>
        <taxon>Araneae</taxon>
        <taxon>Araneomorphae</taxon>
        <taxon>Entelegynae</taxon>
        <taxon>Araneoidea</taxon>
        <taxon>Nephilidae</taxon>
        <taxon>Nephila</taxon>
    </lineage>
</organism>
<evidence type="ECO:0000313" key="1">
    <source>
        <dbReference type="EMBL" id="GFU10283.1"/>
    </source>
</evidence>